<dbReference type="Proteomes" id="UP001319200">
    <property type="component" value="Unassembled WGS sequence"/>
</dbReference>
<dbReference type="EMBL" id="JAHESF010000054">
    <property type="protein sequence ID" value="MBT1701001.1"/>
    <property type="molecule type" value="Genomic_DNA"/>
</dbReference>
<keyword evidence="2" id="KW-1185">Reference proteome</keyword>
<reference evidence="1 2" key="1">
    <citation type="submission" date="2021-05" db="EMBL/GenBank/DDBJ databases">
        <title>A Polyphasic approach of four new species of the genus Ohtaekwangia: Ohtaekwangia histidinii sp. nov., Ohtaekwangia cretensis sp. nov., Ohtaekwangia indiensis sp. nov., Ohtaekwangia reichenbachii sp. nov. from diverse environment.</title>
        <authorList>
            <person name="Octaviana S."/>
        </authorList>
    </citation>
    <scope>NUCLEOTIDE SEQUENCE [LARGE SCALE GENOMIC DNA]</scope>
    <source>
        <strain evidence="1 2">PWU4</strain>
    </source>
</reference>
<sequence length="84" mass="9482">MDAHILQKVENSLDQYQAEHHGERPLYILVSPGEVDGLLEEVKQANGYPKDVHVTSYRGSKIMRYEALNKGDLLLTDELPETSS</sequence>
<accession>A0AAP2GM08</accession>
<evidence type="ECO:0000313" key="1">
    <source>
        <dbReference type="EMBL" id="MBT1701001.1"/>
    </source>
</evidence>
<evidence type="ECO:0000313" key="2">
    <source>
        <dbReference type="Proteomes" id="UP001319200"/>
    </source>
</evidence>
<dbReference type="AlphaFoldDB" id="A0AAP2GM08"/>
<gene>
    <name evidence="1" type="ORF">KK083_29175</name>
</gene>
<protein>
    <submittedName>
        <fullName evidence="1">Uncharacterized protein</fullName>
    </submittedName>
</protein>
<name>A0AAP2GM08_9BACT</name>
<dbReference type="RefSeq" id="WP_254169689.1">
    <property type="nucleotide sequence ID" value="NZ_JAHESF010000054.1"/>
</dbReference>
<organism evidence="1 2">
    <name type="scientific">Chryseosolibacter histidini</name>
    <dbReference type="NCBI Taxonomy" id="2782349"/>
    <lineage>
        <taxon>Bacteria</taxon>
        <taxon>Pseudomonadati</taxon>
        <taxon>Bacteroidota</taxon>
        <taxon>Cytophagia</taxon>
        <taxon>Cytophagales</taxon>
        <taxon>Chryseotaleaceae</taxon>
        <taxon>Chryseosolibacter</taxon>
    </lineage>
</organism>
<proteinExistence type="predicted"/>
<comment type="caution">
    <text evidence="1">The sequence shown here is derived from an EMBL/GenBank/DDBJ whole genome shotgun (WGS) entry which is preliminary data.</text>
</comment>